<accession>A0A0M4RSR0</accession>
<dbReference type="InterPro" id="IPR002711">
    <property type="entry name" value="HNH"/>
</dbReference>
<dbReference type="KEGG" id="aaq:AOC05_10275"/>
<dbReference type="GO" id="GO:0004519">
    <property type="term" value="F:endonuclease activity"/>
    <property type="evidence" value="ECO:0007669"/>
    <property type="project" value="InterPro"/>
</dbReference>
<dbReference type="AlphaFoldDB" id="A0A0M4RSR0"/>
<feature type="region of interest" description="Disordered" evidence="1">
    <location>
        <begin position="414"/>
        <end position="451"/>
    </location>
</feature>
<proteinExistence type="predicted"/>
<reference evidence="4" key="1">
    <citation type="submission" date="2015-09" db="EMBL/GenBank/DDBJ databases">
        <title>Complete genome of Arthrobacter alpinus strain R3.8.</title>
        <authorList>
            <person name="See-Too W.S."/>
            <person name="Chan K.G."/>
        </authorList>
    </citation>
    <scope>NUCLEOTIDE SEQUENCE [LARGE SCALE GENOMIC DNA]</scope>
    <source>
        <strain evidence="4">R3.8</strain>
    </source>
</reference>
<keyword evidence="4" id="KW-1185">Reference proteome</keyword>
<evidence type="ECO:0000259" key="2">
    <source>
        <dbReference type="SMART" id="SM00507"/>
    </source>
</evidence>
<dbReference type="GO" id="GO:0008270">
    <property type="term" value="F:zinc ion binding"/>
    <property type="evidence" value="ECO:0007669"/>
    <property type="project" value="InterPro"/>
</dbReference>
<feature type="compositionally biased region" description="Basic residues" evidence="1">
    <location>
        <begin position="442"/>
        <end position="451"/>
    </location>
</feature>
<feature type="domain" description="HNH nuclease" evidence="2">
    <location>
        <begin position="346"/>
        <end position="396"/>
    </location>
</feature>
<dbReference type="SMART" id="SM00507">
    <property type="entry name" value="HNHc"/>
    <property type="match status" value="1"/>
</dbReference>
<evidence type="ECO:0000313" key="3">
    <source>
        <dbReference type="EMBL" id="ALE94151.1"/>
    </source>
</evidence>
<dbReference type="CDD" id="cd00085">
    <property type="entry name" value="HNHc"/>
    <property type="match status" value="1"/>
</dbReference>
<dbReference type="PATRIC" id="fig|656366.3.peg.2222"/>
<gene>
    <name evidence="3" type="ORF">AOC05_10275</name>
</gene>
<dbReference type="InterPro" id="IPR003615">
    <property type="entry name" value="HNH_nuc"/>
</dbReference>
<organism evidence="3 4">
    <name type="scientific">Arthrobacter alpinus</name>
    <dbReference type="NCBI Taxonomy" id="656366"/>
    <lineage>
        <taxon>Bacteria</taxon>
        <taxon>Bacillati</taxon>
        <taxon>Actinomycetota</taxon>
        <taxon>Actinomycetes</taxon>
        <taxon>Micrococcales</taxon>
        <taxon>Micrococcaceae</taxon>
        <taxon>Arthrobacter</taxon>
    </lineage>
</organism>
<dbReference type="Pfam" id="PF01844">
    <property type="entry name" value="HNH"/>
    <property type="match status" value="1"/>
</dbReference>
<evidence type="ECO:0000256" key="1">
    <source>
        <dbReference type="SAM" id="MobiDB-lite"/>
    </source>
</evidence>
<dbReference type="EMBL" id="CP012677">
    <property type="protein sequence ID" value="ALE94151.1"/>
    <property type="molecule type" value="Genomic_DNA"/>
</dbReference>
<dbReference type="GO" id="GO:0003676">
    <property type="term" value="F:nucleic acid binding"/>
    <property type="evidence" value="ECO:0007669"/>
    <property type="project" value="InterPro"/>
</dbReference>
<protein>
    <recommendedName>
        <fullName evidence="2">HNH nuclease domain-containing protein</fullName>
    </recommendedName>
</protein>
<name>A0A0M4RSR0_9MICC</name>
<dbReference type="Gene3D" id="1.10.30.50">
    <property type="match status" value="1"/>
</dbReference>
<dbReference type="Proteomes" id="UP000062833">
    <property type="component" value="Chromosome"/>
</dbReference>
<evidence type="ECO:0000313" key="4">
    <source>
        <dbReference type="Proteomes" id="UP000062833"/>
    </source>
</evidence>
<sequence length="451" mass="47888">MIEIIGRLEETKNAVAAVQAQAQALFVGQQRLAQAKAGMPRNAIGRGIAAQVGLSRHESPHRGRQLCELAHVLVRELPHTMNAFVEGKLSEYRAGIIARETVFLQLEDRLRVDQLIAADGDALARMGTRELTAATRSAAYALDPQVFVKRHEMAVGERHLSLRPAADGMTFLTALIPLRQGVRILATLTKVAESAKASGDERGKGQLMADALIHRLTEHAPCDAGAGGVGDHRGVSAGGTGTMEATGLQAASPLGGAATGTLCTTVDEANISLELVMTDRVLFGSANDPAVLAGYDPIPAPLARSMVLGGDGAGFSPRVWLKRLFTHPDSNALISMDSKGRLFPEGMKEFLRLQDQRCQTPYCDAPIREYDHVKAYAAGGLTSIDNGQGLCTACNQAKEAPGWAFERNTVPGGGLVSTGTITPTGHRYISTAPPLPGPSRGKPSRRANRRC</sequence>